<evidence type="ECO:0000256" key="5">
    <source>
        <dbReference type="ARBA" id="ARBA00024074"/>
    </source>
</evidence>
<sequence>MRSTTGYGARRPEEQLTLRTIERRDLRPDDLAVRVTYCGVCFTDLSALRALPDQGGDDLLVPGHEFVGEVVATGAAVTRFRVGDQVAVGNIVDSCGACAMCRAGQENFCTQFPTLTYGGRDRHDGTTTLGGFSGEYVVREDFAYHRPDNLDPAAVAPLLCAGVTVWEPLRRWHAGPGMTVGVAGLGGLGHLAVRLAKALGARVVVLTRTPGKSADARKLGADDVVVTTDEHDLARAASSIDLLIDTISAPHDLGGLLRLVALDGTLCSLGYLGPISLETMDLLVGRKSLASAGSGGRQGTQDLLDFCGEHGITADVEVLPSAEVSTAMRRLAANDVRYRFVLDLSDLPGW</sequence>
<dbReference type="InterPro" id="IPR036291">
    <property type="entry name" value="NAD(P)-bd_dom_sf"/>
</dbReference>
<dbReference type="SMART" id="SM00829">
    <property type="entry name" value="PKS_ER"/>
    <property type="match status" value="1"/>
</dbReference>
<evidence type="ECO:0000256" key="4">
    <source>
        <dbReference type="ARBA" id="ARBA00023002"/>
    </source>
</evidence>
<comment type="cofactor">
    <cofactor evidence="1 7">
        <name>Zn(2+)</name>
        <dbReference type="ChEBI" id="CHEBI:29105"/>
    </cofactor>
</comment>
<dbReference type="Gene3D" id="3.90.180.10">
    <property type="entry name" value="Medium-chain alcohol dehydrogenases, catalytic domain"/>
    <property type="match status" value="1"/>
</dbReference>
<keyword evidence="3 7" id="KW-0862">Zinc</keyword>
<evidence type="ECO:0000256" key="2">
    <source>
        <dbReference type="ARBA" id="ARBA00022723"/>
    </source>
</evidence>
<keyword evidence="4 9" id="KW-0560">Oxidoreductase</keyword>
<comment type="caution">
    <text evidence="9">The sequence shown here is derived from an EMBL/GenBank/DDBJ whole genome shotgun (WGS) entry which is preliminary data.</text>
</comment>
<dbReference type="InterPro" id="IPR013149">
    <property type="entry name" value="ADH-like_C"/>
</dbReference>
<dbReference type="InterPro" id="IPR011032">
    <property type="entry name" value="GroES-like_sf"/>
</dbReference>
<dbReference type="EMBL" id="JBHUHF010000001">
    <property type="protein sequence ID" value="MFD2026401.1"/>
    <property type="molecule type" value="Genomic_DNA"/>
</dbReference>
<accession>A0ABW4V6J4</accession>
<dbReference type="Gene3D" id="3.40.50.720">
    <property type="entry name" value="NAD(P)-binding Rossmann-like Domain"/>
    <property type="match status" value="1"/>
</dbReference>
<dbReference type="RefSeq" id="WP_377198243.1">
    <property type="nucleotide sequence ID" value="NZ_JBHUHF010000001.1"/>
</dbReference>
<evidence type="ECO:0000259" key="8">
    <source>
        <dbReference type="SMART" id="SM00829"/>
    </source>
</evidence>
<evidence type="ECO:0000256" key="1">
    <source>
        <dbReference type="ARBA" id="ARBA00001947"/>
    </source>
</evidence>
<gene>
    <name evidence="9" type="ORF">ACFSL2_12860</name>
</gene>
<evidence type="ECO:0000256" key="3">
    <source>
        <dbReference type="ARBA" id="ARBA00022833"/>
    </source>
</evidence>
<dbReference type="Proteomes" id="UP001597338">
    <property type="component" value="Unassembled WGS sequence"/>
</dbReference>
<dbReference type="SUPFAM" id="SSF50129">
    <property type="entry name" value="GroES-like"/>
    <property type="match status" value="1"/>
</dbReference>
<dbReference type="PROSITE" id="PS00059">
    <property type="entry name" value="ADH_ZINC"/>
    <property type="match status" value="1"/>
</dbReference>
<dbReference type="SUPFAM" id="SSF51735">
    <property type="entry name" value="NAD(P)-binding Rossmann-fold domains"/>
    <property type="match status" value="1"/>
</dbReference>
<dbReference type="InterPro" id="IPR002328">
    <property type="entry name" value="ADH_Zn_CS"/>
</dbReference>
<protein>
    <recommendedName>
        <fullName evidence="5">alcohol dehydrogenase (NADP(+))</fullName>
        <ecNumber evidence="5">1.1.1.2</ecNumber>
    </recommendedName>
</protein>
<dbReference type="GO" id="GO:0016491">
    <property type="term" value="F:oxidoreductase activity"/>
    <property type="evidence" value="ECO:0007669"/>
    <property type="project" value="UniProtKB-KW"/>
</dbReference>
<keyword evidence="10" id="KW-1185">Reference proteome</keyword>
<evidence type="ECO:0000313" key="9">
    <source>
        <dbReference type="EMBL" id="MFD2026401.1"/>
    </source>
</evidence>
<reference evidence="10" key="1">
    <citation type="journal article" date="2019" name="Int. J. Syst. Evol. Microbiol.">
        <title>The Global Catalogue of Microorganisms (GCM) 10K type strain sequencing project: providing services to taxonomists for standard genome sequencing and annotation.</title>
        <authorList>
            <consortium name="The Broad Institute Genomics Platform"/>
            <consortium name="The Broad Institute Genome Sequencing Center for Infectious Disease"/>
            <person name="Wu L."/>
            <person name="Ma J."/>
        </authorList>
    </citation>
    <scope>NUCLEOTIDE SEQUENCE [LARGE SCALE GENOMIC DNA]</scope>
    <source>
        <strain evidence="10">CCM 7043</strain>
    </source>
</reference>
<proteinExistence type="inferred from homology"/>
<comment type="catalytic activity">
    <reaction evidence="6">
        <text>a primary alcohol + NADP(+) = an aldehyde + NADPH + H(+)</text>
        <dbReference type="Rhea" id="RHEA:15937"/>
        <dbReference type="ChEBI" id="CHEBI:15378"/>
        <dbReference type="ChEBI" id="CHEBI:15734"/>
        <dbReference type="ChEBI" id="CHEBI:17478"/>
        <dbReference type="ChEBI" id="CHEBI:57783"/>
        <dbReference type="ChEBI" id="CHEBI:58349"/>
        <dbReference type="EC" id="1.1.1.2"/>
    </reaction>
</comment>
<organism evidence="9 10">
    <name type="scientific">Promicromonospora aerolata</name>
    <dbReference type="NCBI Taxonomy" id="195749"/>
    <lineage>
        <taxon>Bacteria</taxon>
        <taxon>Bacillati</taxon>
        <taxon>Actinomycetota</taxon>
        <taxon>Actinomycetes</taxon>
        <taxon>Micrococcales</taxon>
        <taxon>Promicromonosporaceae</taxon>
        <taxon>Promicromonospora</taxon>
    </lineage>
</organism>
<comment type="similarity">
    <text evidence="7">Belongs to the zinc-containing alcohol dehydrogenase family.</text>
</comment>
<dbReference type="EC" id="1.1.1.2" evidence="5"/>
<dbReference type="InterPro" id="IPR013154">
    <property type="entry name" value="ADH-like_N"/>
</dbReference>
<dbReference type="CDD" id="cd05283">
    <property type="entry name" value="CAD1"/>
    <property type="match status" value="1"/>
</dbReference>
<dbReference type="InterPro" id="IPR020843">
    <property type="entry name" value="ER"/>
</dbReference>
<name>A0ABW4V6J4_9MICO</name>
<evidence type="ECO:0000256" key="7">
    <source>
        <dbReference type="RuleBase" id="RU361277"/>
    </source>
</evidence>
<feature type="domain" description="Enoyl reductase (ER)" evidence="8">
    <location>
        <begin position="11"/>
        <end position="342"/>
    </location>
</feature>
<keyword evidence="2 7" id="KW-0479">Metal-binding</keyword>
<dbReference type="Pfam" id="PF00107">
    <property type="entry name" value="ADH_zinc_N"/>
    <property type="match status" value="1"/>
</dbReference>
<dbReference type="Pfam" id="PF08240">
    <property type="entry name" value="ADH_N"/>
    <property type="match status" value="1"/>
</dbReference>
<evidence type="ECO:0000313" key="10">
    <source>
        <dbReference type="Proteomes" id="UP001597338"/>
    </source>
</evidence>
<evidence type="ECO:0000256" key="6">
    <source>
        <dbReference type="ARBA" id="ARBA00048262"/>
    </source>
</evidence>
<dbReference type="InterPro" id="IPR047109">
    <property type="entry name" value="CAD-like"/>
</dbReference>
<dbReference type="PANTHER" id="PTHR42683">
    <property type="entry name" value="ALDEHYDE REDUCTASE"/>
    <property type="match status" value="1"/>
</dbReference>